<dbReference type="GO" id="GO:0006457">
    <property type="term" value="P:protein folding"/>
    <property type="evidence" value="ECO:0007669"/>
    <property type="project" value="InterPro"/>
</dbReference>
<evidence type="ECO:0000259" key="10">
    <source>
        <dbReference type="PROSITE" id="PS50059"/>
    </source>
</evidence>
<gene>
    <name evidence="11" type="primary">mip</name>
    <name evidence="11" type="ORF">Mal64_22190</name>
</gene>
<keyword evidence="12" id="KW-1185">Reference proteome</keyword>
<evidence type="ECO:0000313" key="11">
    <source>
        <dbReference type="EMBL" id="TWT88731.1"/>
    </source>
</evidence>
<dbReference type="InterPro" id="IPR001179">
    <property type="entry name" value="PPIase_FKBP_dom"/>
</dbReference>
<dbReference type="EC" id="5.2.1.8" evidence="7"/>
<evidence type="ECO:0000256" key="9">
    <source>
        <dbReference type="SAM" id="SignalP"/>
    </source>
</evidence>
<dbReference type="InterPro" id="IPR000774">
    <property type="entry name" value="PPIase_FKBP_N"/>
</dbReference>
<dbReference type="PROSITE" id="PS50059">
    <property type="entry name" value="FKBP_PPIASE"/>
    <property type="match status" value="1"/>
</dbReference>
<evidence type="ECO:0000256" key="5">
    <source>
        <dbReference type="ARBA" id="ARBA00023235"/>
    </source>
</evidence>
<evidence type="ECO:0000256" key="1">
    <source>
        <dbReference type="ARBA" id="ARBA00000971"/>
    </source>
</evidence>
<dbReference type="PRINTS" id="PR01730">
    <property type="entry name" value="INFPOTNTIATR"/>
</dbReference>
<keyword evidence="5 6" id="KW-0413">Isomerase</keyword>
<dbReference type="PANTHER" id="PTHR43811:SF19">
    <property type="entry name" value="39 KDA FK506-BINDING NUCLEAR PROTEIN"/>
    <property type="match status" value="1"/>
</dbReference>
<dbReference type="GO" id="GO:0003755">
    <property type="term" value="F:peptidyl-prolyl cis-trans isomerase activity"/>
    <property type="evidence" value="ECO:0007669"/>
    <property type="project" value="UniProtKB-UniRule"/>
</dbReference>
<evidence type="ECO:0000256" key="6">
    <source>
        <dbReference type="PROSITE-ProRule" id="PRU00277"/>
    </source>
</evidence>
<evidence type="ECO:0000256" key="2">
    <source>
        <dbReference type="ARBA" id="ARBA00006577"/>
    </source>
</evidence>
<dbReference type="InterPro" id="IPR046357">
    <property type="entry name" value="PPIase_dom_sf"/>
</dbReference>
<feature type="region of interest" description="Disordered" evidence="8">
    <location>
        <begin position="24"/>
        <end position="51"/>
    </location>
</feature>
<accession>A0A5C5ZPL9</accession>
<dbReference type="Proteomes" id="UP000315440">
    <property type="component" value="Unassembled WGS sequence"/>
</dbReference>
<evidence type="ECO:0000313" key="12">
    <source>
        <dbReference type="Proteomes" id="UP000315440"/>
    </source>
</evidence>
<evidence type="ECO:0000256" key="8">
    <source>
        <dbReference type="SAM" id="MobiDB-lite"/>
    </source>
</evidence>
<dbReference type="Pfam" id="PF00254">
    <property type="entry name" value="FKBP_C"/>
    <property type="match status" value="1"/>
</dbReference>
<dbReference type="GO" id="GO:0016020">
    <property type="term" value="C:membrane"/>
    <property type="evidence" value="ECO:0007669"/>
    <property type="project" value="InterPro"/>
</dbReference>
<feature type="chain" id="PRO_5023105015" description="Peptidyl-prolyl cis-trans isomerase" evidence="9">
    <location>
        <begin position="29"/>
        <end position="258"/>
    </location>
</feature>
<feature type="compositionally biased region" description="Low complexity" evidence="8">
    <location>
        <begin position="34"/>
        <end position="51"/>
    </location>
</feature>
<feature type="domain" description="PPIase FKBP-type" evidence="10">
    <location>
        <begin position="172"/>
        <end position="258"/>
    </location>
</feature>
<keyword evidence="3 9" id="KW-0732">Signal</keyword>
<dbReference type="Gene3D" id="3.10.50.40">
    <property type="match status" value="1"/>
</dbReference>
<dbReference type="Pfam" id="PF01346">
    <property type="entry name" value="FKBP_N"/>
    <property type="match status" value="1"/>
</dbReference>
<organism evidence="11 12">
    <name type="scientific">Pseudobythopirellula maris</name>
    <dbReference type="NCBI Taxonomy" id="2527991"/>
    <lineage>
        <taxon>Bacteria</taxon>
        <taxon>Pseudomonadati</taxon>
        <taxon>Planctomycetota</taxon>
        <taxon>Planctomycetia</taxon>
        <taxon>Pirellulales</taxon>
        <taxon>Lacipirellulaceae</taxon>
        <taxon>Pseudobythopirellula</taxon>
    </lineage>
</organism>
<sequence length="258" mass="27302" precursor="true">MRFANPLFALPVAGTLALAIGAPGTAHSQQENMPSPDQSAAQSQPAAGEQAANPEAVFMQQVSYCIGLQIGGNLKKDGIPVDPQGLLQGITDSLRGVEPQLTEEQQAAVMGRFQQLMQLKAQETAGPMASDNQTKGEAFLAENKQKPGVQVTESGLQYRVVEQGTGPSPSATDTVRCHYEGTLIGGEVFDSSYKRGQPATFPVNRVIAGWTEALQMMKVGGKWEVFLPSEIAYGESGAPGAIGPNETLIFTIELLGIE</sequence>
<comment type="caution">
    <text evidence="11">The sequence shown here is derived from an EMBL/GenBank/DDBJ whole genome shotgun (WGS) entry which is preliminary data.</text>
</comment>
<protein>
    <recommendedName>
        <fullName evidence="7">Peptidyl-prolyl cis-trans isomerase</fullName>
        <ecNumber evidence="7">5.2.1.8</ecNumber>
    </recommendedName>
</protein>
<feature type="signal peptide" evidence="9">
    <location>
        <begin position="1"/>
        <end position="28"/>
    </location>
</feature>
<evidence type="ECO:0000256" key="3">
    <source>
        <dbReference type="ARBA" id="ARBA00022729"/>
    </source>
</evidence>
<name>A0A5C5ZPL9_9BACT</name>
<keyword evidence="4 6" id="KW-0697">Rotamase</keyword>
<dbReference type="Gene3D" id="1.10.287.460">
    <property type="entry name" value="Peptidyl-prolyl cis-trans isomerase, FKBP-type, N-terminal domain"/>
    <property type="match status" value="1"/>
</dbReference>
<dbReference type="InterPro" id="IPR008104">
    <property type="entry name" value="INFPOTNTIATR"/>
</dbReference>
<dbReference type="PANTHER" id="PTHR43811">
    <property type="entry name" value="FKBP-TYPE PEPTIDYL-PROLYL CIS-TRANS ISOMERASE FKPA"/>
    <property type="match status" value="1"/>
</dbReference>
<dbReference type="FunFam" id="3.10.50.40:FF:000006">
    <property type="entry name" value="Peptidyl-prolyl cis-trans isomerase"/>
    <property type="match status" value="1"/>
</dbReference>
<dbReference type="SUPFAM" id="SSF54534">
    <property type="entry name" value="FKBP-like"/>
    <property type="match status" value="1"/>
</dbReference>
<reference evidence="11 12" key="1">
    <citation type="submission" date="2019-02" db="EMBL/GenBank/DDBJ databases">
        <title>Deep-cultivation of Planctomycetes and their phenomic and genomic characterization uncovers novel biology.</title>
        <authorList>
            <person name="Wiegand S."/>
            <person name="Jogler M."/>
            <person name="Boedeker C."/>
            <person name="Pinto D."/>
            <person name="Vollmers J."/>
            <person name="Rivas-Marin E."/>
            <person name="Kohn T."/>
            <person name="Peeters S.H."/>
            <person name="Heuer A."/>
            <person name="Rast P."/>
            <person name="Oberbeckmann S."/>
            <person name="Bunk B."/>
            <person name="Jeske O."/>
            <person name="Meyerdierks A."/>
            <person name="Storesund J.E."/>
            <person name="Kallscheuer N."/>
            <person name="Luecker S."/>
            <person name="Lage O.M."/>
            <person name="Pohl T."/>
            <person name="Merkel B.J."/>
            <person name="Hornburger P."/>
            <person name="Mueller R.-W."/>
            <person name="Bruemmer F."/>
            <person name="Labrenz M."/>
            <person name="Spormann A.M."/>
            <person name="Op Den Camp H."/>
            <person name="Overmann J."/>
            <person name="Amann R."/>
            <person name="Jetten M.S.M."/>
            <person name="Mascher T."/>
            <person name="Medema M.H."/>
            <person name="Devos D.P."/>
            <person name="Kaster A.-K."/>
            <person name="Ovreas L."/>
            <person name="Rohde M."/>
            <person name="Galperin M.Y."/>
            <person name="Jogler C."/>
        </authorList>
    </citation>
    <scope>NUCLEOTIDE SEQUENCE [LARGE SCALE GENOMIC DNA]</scope>
    <source>
        <strain evidence="11 12">Mal64</strain>
    </source>
</reference>
<proteinExistence type="inferred from homology"/>
<evidence type="ECO:0000256" key="4">
    <source>
        <dbReference type="ARBA" id="ARBA00023110"/>
    </source>
</evidence>
<dbReference type="AlphaFoldDB" id="A0A5C5ZPL9"/>
<dbReference type="EMBL" id="SJPQ01000002">
    <property type="protein sequence ID" value="TWT88731.1"/>
    <property type="molecule type" value="Genomic_DNA"/>
</dbReference>
<comment type="similarity">
    <text evidence="2 7">Belongs to the FKBP-type PPIase family.</text>
</comment>
<evidence type="ECO:0000256" key="7">
    <source>
        <dbReference type="RuleBase" id="RU003915"/>
    </source>
</evidence>
<dbReference type="InterPro" id="IPR036944">
    <property type="entry name" value="PPIase_FKBP_N_sf"/>
</dbReference>
<comment type="catalytic activity">
    <reaction evidence="1 6 7">
        <text>[protein]-peptidylproline (omega=180) = [protein]-peptidylproline (omega=0)</text>
        <dbReference type="Rhea" id="RHEA:16237"/>
        <dbReference type="Rhea" id="RHEA-COMP:10747"/>
        <dbReference type="Rhea" id="RHEA-COMP:10748"/>
        <dbReference type="ChEBI" id="CHEBI:83833"/>
        <dbReference type="ChEBI" id="CHEBI:83834"/>
        <dbReference type="EC" id="5.2.1.8"/>
    </reaction>
</comment>